<protein>
    <recommendedName>
        <fullName evidence="8">UDP-galactose transporter</fullName>
    </recommendedName>
</protein>
<feature type="transmembrane region" description="Helical" evidence="5">
    <location>
        <begin position="162"/>
        <end position="182"/>
    </location>
</feature>
<dbReference type="SUPFAM" id="SSF103481">
    <property type="entry name" value="Multidrug resistance efflux transporter EmrE"/>
    <property type="match status" value="1"/>
</dbReference>
<reference evidence="7" key="1">
    <citation type="journal article" date="2023" name="Commun. Biol.">
        <title>Genome analysis of Parmales, the sister group of diatoms, reveals the evolutionary specialization of diatoms from phago-mixotrophs to photoautotrophs.</title>
        <authorList>
            <person name="Ban H."/>
            <person name="Sato S."/>
            <person name="Yoshikawa S."/>
            <person name="Yamada K."/>
            <person name="Nakamura Y."/>
            <person name="Ichinomiya M."/>
            <person name="Sato N."/>
            <person name="Blanc-Mathieu R."/>
            <person name="Endo H."/>
            <person name="Kuwata A."/>
            <person name="Ogata H."/>
        </authorList>
    </citation>
    <scope>NUCLEOTIDE SEQUENCE [LARGE SCALE GENOMIC DNA]</scope>
    <source>
        <strain evidence="7">NIES 3700</strain>
    </source>
</reference>
<dbReference type="GO" id="GO:0015165">
    <property type="term" value="F:pyrimidine nucleotide-sugar transmembrane transporter activity"/>
    <property type="evidence" value="ECO:0007669"/>
    <property type="project" value="InterPro"/>
</dbReference>
<feature type="transmembrane region" description="Helical" evidence="5">
    <location>
        <begin position="125"/>
        <end position="142"/>
    </location>
</feature>
<dbReference type="EMBL" id="BRXW01000565">
    <property type="protein sequence ID" value="GMH66776.1"/>
    <property type="molecule type" value="Genomic_DNA"/>
</dbReference>
<dbReference type="InterPro" id="IPR007271">
    <property type="entry name" value="Nuc_sug_transpt"/>
</dbReference>
<comment type="subcellular location">
    <subcellularLocation>
        <location evidence="1">Membrane</location>
        <topology evidence="1">Multi-pass membrane protein</topology>
    </subcellularLocation>
</comment>
<proteinExistence type="predicted"/>
<feature type="transmembrane region" description="Helical" evidence="5">
    <location>
        <begin position="233"/>
        <end position="254"/>
    </location>
</feature>
<dbReference type="NCBIfam" id="TIGR00803">
    <property type="entry name" value="nst"/>
    <property type="match status" value="1"/>
</dbReference>
<organism evidence="6 7">
    <name type="scientific">Triparma laevis f. longispina</name>
    <dbReference type="NCBI Taxonomy" id="1714387"/>
    <lineage>
        <taxon>Eukaryota</taxon>
        <taxon>Sar</taxon>
        <taxon>Stramenopiles</taxon>
        <taxon>Ochrophyta</taxon>
        <taxon>Bolidophyceae</taxon>
        <taxon>Parmales</taxon>
        <taxon>Triparmaceae</taxon>
        <taxon>Triparma</taxon>
    </lineage>
</organism>
<feature type="transmembrane region" description="Helical" evidence="5">
    <location>
        <begin position="100"/>
        <end position="118"/>
    </location>
</feature>
<keyword evidence="7" id="KW-1185">Reference proteome</keyword>
<evidence type="ECO:0000256" key="4">
    <source>
        <dbReference type="ARBA" id="ARBA00023136"/>
    </source>
</evidence>
<gene>
    <name evidence="6" type="ORF">TrLO_g12747</name>
</gene>
<dbReference type="PANTHER" id="PTHR10231">
    <property type="entry name" value="NUCLEOTIDE-SUGAR TRANSMEMBRANE TRANSPORTER"/>
    <property type="match status" value="1"/>
</dbReference>
<feature type="transmembrane region" description="Helical" evidence="5">
    <location>
        <begin position="21"/>
        <end position="44"/>
    </location>
</feature>
<dbReference type="InterPro" id="IPR037185">
    <property type="entry name" value="EmrE-like"/>
</dbReference>
<name>A0A9W7AAM6_9STRA</name>
<evidence type="ECO:0000256" key="5">
    <source>
        <dbReference type="SAM" id="Phobius"/>
    </source>
</evidence>
<evidence type="ECO:0000313" key="6">
    <source>
        <dbReference type="EMBL" id="GMH66776.1"/>
    </source>
</evidence>
<keyword evidence="3 5" id="KW-1133">Transmembrane helix</keyword>
<dbReference type="AlphaFoldDB" id="A0A9W7AAM6"/>
<dbReference type="Gene3D" id="1.10.3730.20">
    <property type="match status" value="1"/>
</dbReference>
<keyword evidence="2 5" id="KW-0812">Transmembrane</keyword>
<dbReference type="PIRSF" id="PIRSF005799">
    <property type="entry name" value="UDP-gal_transpt"/>
    <property type="match status" value="1"/>
</dbReference>
<dbReference type="GO" id="GO:0000139">
    <property type="term" value="C:Golgi membrane"/>
    <property type="evidence" value="ECO:0007669"/>
    <property type="project" value="InterPro"/>
</dbReference>
<comment type="caution">
    <text evidence="6">The sequence shown here is derived from an EMBL/GenBank/DDBJ whole genome shotgun (WGS) entry which is preliminary data.</text>
</comment>
<accession>A0A9W7AAM6</accession>
<evidence type="ECO:0000256" key="1">
    <source>
        <dbReference type="ARBA" id="ARBA00004141"/>
    </source>
</evidence>
<feature type="transmembrane region" description="Helical" evidence="5">
    <location>
        <begin position="285"/>
        <end position="304"/>
    </location>
</feature>
<keyword evidence="4 5" id="KW-0472">Membrane</keyword>
<feature type="transmembrane region" description="Helical" evidence="5">
    <location>
        <begin position="203"/>
        <end position="227"/>
    </location>
</feature>
<evidence type="ECO:0000256" key="2">
    <source>
        <dbReference type="ARBA" id="ARBA00022692"/>
    </source>
</evidence>
<dbReference type="Proteomes" id="UP001165122">
    <property type="component" value="Unassembled WGS sequence"/>
</dbReference>
<evidence type="ECO:0000256" key="3">
    <source>
        <dbReference type="ARBA" id="ARBA00022989"/>
    </source>
</evidence>
<feature type="transmembrane region" description="Helical" evidence="5">
    <location>
        <begin position="261"/>
        <end position="279"/>
    </location>
</feature>
<sequence length="333" mass="37079">MVSLVILMRYSRVSSPESSDLYISSTAVFSMELLKFIICTFYIFSSTNYSLSHTSQLFKDNLINSPKEVLKLSVPSFLYALQNNLLYLALSNLDSASYQVIYQSKILTTALFSVFMLGKKLTVRKWFALFILLFGVILAQTSKSQDTHAKDLDVEDQKKNKLVGTFCVLCAACTSGFSGVYFEMILKGSPKVSLWIRNIQMGLPSLILSLISSLVYDYTPITSYGFFHGYTKLVVLVIVVQAGGGLLVALVVKYADNVMKVFAASFSIVVNAAVSWFFFGFKPDLRFCVGTICVCFSIVVYSGAGGKKKRTVLPLNKVEEREEKRSLINDKNS</sequence>
<dbReference type="Pfam" id="PF04142">
    <property type="entry name" value="Nuc_sug_transp"/>
    <property type="match status" value="1"/>
</dbReference>
<dbReference type="OrthoDB" id="408493at2759"/>
<evidence type="ECO:0000313" key="7">
    <source>
        <dbReference type="Proteomes" id="UP001165122"/>
    </source>
</evidence>
<evidence type="ECO:0008006" key="8">
    <source>
        <dbReference type="Google" id="ProtNLM"/>
    </source>
</evidence>